<dbReference type="Pfam" id="PF01833">
    <property type="entry name" value="TIG"/>
    <property type="match status" value="1"/>
</dbReference>
<protein>
    <submittedName>
        <fullName evidence="3">IPT/TIG domain-containing protein</fullName>
    </submittedName>
</protein>
<dbReference type="InterPro" id="IPR013783">
    <property type="entry name" value="Ig-like_fold"/>
</dbReference>
<keyword evidence="1" id="KW-0812">Transmembrane</keyword>
<keyword evidence="1" id="KW-1133">Transmembrane helix</keyword>
<dbReference type="EMBL" id="JADIKG010000013">
    <property type="protein sequence ID" value="MFK2874954.1"/>
    <property type="molecule type" value="Genomic_DNA"/>
</dbReference>
<dbReference type="PROSITE" id="PS50194">
    <property type="entry name" value="FILAMIN_REPEAT"/>
    <property type="match status" value="1"/>
</dbReference>
<proteinExistence type="predicted"/>
<evidence type="ECO:0000313" key="3">
    <source>
        <dbReference type="EMBL" id="MFK2874954.1"/>
    </source>
</evidence>
<gene>
    <name evidence="3" type="ORF">ISP13_15530</name>
</gene>
<dbReference type="CDD" id="cd00603">
    <property type="entry name" value="IPT_PCSR"/>
    <property type="match status" value="1"/>
</dbReference>
<dbReference type="InterPro" id="IPR031325">
    <property type="entry name" value="RHS_repeat"/>
</dbReference>
<accession>A0ABW8J026</accession>
<dbReference type="Gene3D" id="2.60.40.10">
    <property type="entry name" value="Immunoglobulins"/>
    <property type="match status" value="1"/>
</dbReference>
<evidence type="ECO:0000313" key="4">
    <source>
        <dbReference type="Proteomes" id="UP001620405"/>
    </source>
</evidence>
<dbReference type="Pfam" id="PF05593">
    <property type="entry name" value="RHS_repeat"/>
    <property type="match status" value="1"/>
</dbReference>
<dbReference type="InterPro" id="IPR017868">
    <property type="entry name" value="Filamin/ABP280_repeat-like"/>
</dbReference>
<dbReference type="SUPFAM" id="SSF81296">
    <property type="entry name" value="E set domains"/>
    <property type="match status" value="1"/>
</dbReference>
<feature type="domain" description="IPT/TIG" evidence="2">
    <location>
        <begin position="102"/>
        <end position="174"/>
    </location>
</feature>
<evidence type="ECO:0000259" key="2">
    <source>
        <dbReference type="Pfam" id="PF01833"/>
    </source>
</evidence>
<organism evidence="3 4">
    <name type="scientific">Dyella lipolytica</name>
    <dbReference type="NCBI Taxonomy" id="1867835"/>
    <lineage>
        <taxon>Bacteria</taxon>
        <taxon>Pseudomonadati</taxon>
        <taxon>Pseudomonadota</taxon>
        <taxon>Gammaproteobacteria</taxon>
        <taxon>Lysobacterales</taxon>
        <taxon>Rhodanobacteraceae</taxon>
        <taxon>Dyella</taxon>
    </lineage>
</organism>
<evidence type="ECO:0000256" key="1">
    <source>
        <dbReference type="SAM" id="Phobius"/>
    </source>
</evidence>
<keyword evidence="1" id="KW-0472">Membrane</keyword>
<dbReference type="RefSeq" id="WP_284396123.1">
    <property type="nucleotide sequence ID" value="NZ_BSNQ01000003.1"/>
</dbReference>
<keyword evidence="4" id="KW-1185">Reference proteome</keyword>
<dbReference type="Proteomes" id="UP001620405">
    <property type="component" value="Unassembled WGS sequence"/>
</dbReference>
<reference evidence="3 4" key="1">
    <citation type="submission" date="2020-10" db="EMBL/GenBank/DDBJ databases">
        <title>Phylogeny of dyella-like bacteria.</title>
        <authorList>
            <person name="Fu J."/>
        </authorList>
    </citation>
    <scope>NUCLEOTIDE SEQUENCE [LARGE SCALE GENOMIC DNA]</scope>
    <source>
        <strain evidence="3 4">DHOB07</strain>
    </source>
</reference>
<comment type="caution">
    <text evidence="3">The sequence shown here is derived from an EMBL/GenBank/DDBJ whole genome shotgun (WGS) entry which is preliminary data.</text>
</comment>
<dbReference type="InterPro" id="IPR014756">
    <property type="entry name" value="Ig_E-set"/>
</dbReference>
<feature type="transmembrane region" description="Helical" evidence="1">
    <location>
        <begin position="31"/>
        <end position="50"/>
    </location>
</feature>
<sequence>MESWGNRRHAAGVADKARNGIGHQVLRQSSAFLRALSGWLLCGAMLWLAIAHAQTSYVRDANGRVVAVTQSNGTSVQYGYDALGHVGSISAPIAAAQLAIFAFTPAQGEAGTPVTIDGQGFSSTLANNSVSFNGVPANVISASATQLVATVPASATNGPISVTVGNQSVTSTSSFVVDPYTFNQSYATQTSGQGVNLTFNANAGDNLEFTLTNINVVGGSQNAVNVAIYNPAGTLIESYSCNASSPPGADCREELWNLAAGNYSVTVTPSSGGTMSFHALLQADVIGPTLTASVPTSINVGTGQLERFTFNATAGETVALNLSGVNTTPAGECVFVAVFAPNVSAITPTDIYTYMCTASSGILNLPSLPATGTYTVMIDTASGAPISGAQLTLIPGVTGTVPDNGSSQSYTANAPGQNAYLTFIANAGDNLEFTLSNISVTGGSSSLNVNIYNAAGAQIASSSCSGPNPGSDCRIYLWNMAAGTYSVVVSPAGGGVMTFNALLQPDIVGPALAVNTPTAINLSTGQVERFTFSATAGETVALNLTGVSTTPAGQALYVVVYRPDVGTITPTNYYTYFDTSGSQILNLPNLPVGGVYTVVVDNAVGAPASAQLTLVSGITGTVPTNGTSQNYTTNAAGQNAYLTFTASAGANLEFALSNISVAGGSDQLGVTIYNSAGTQINSSSCSGTSPGSDCRIYLWNMAADTYSVVVAPAGGGIMTFNALLQPDIVGPALTANTPTTVNLSTGQVERLTFNATAGETVALNLSGVSTTPAGQDLYVVVYRPDVGTITPTDYYTYFDTTSSQILNLPNLPVSGTYTVVVNSTVGVPASAQLTLVSGVTGTVPSNGTSQSYTANAAGENAYLTFTANAGDNLEFELSNISVTGGSSQLNVTIYNAAGTQIASSTCYSTNPGSDCLTFLWNMAAGTYSVVVAPAGGGIMTFNALLQPDIVGPALTANTPTTVSLSTGQVERLTFNATAGQTVTLSLSGVTTTPTGQGVYVVIYRPDVGTITPTDFYSYFVTGSSQSLSLSNLPVSGTYTIVVDSTVGVPASGQLTLTTQ</sequence>
<name>A0ABW8J026_9GAMM</name>
<dbReference type="NCBIfam" id="TIGR01643">
    <property type="entry name" value="YD_repeat_2x"/>
    <property type="match status" value="1"/>
</dbReference>
<dbReference type="InterPro" id="IPR006530">
    <property type="entry name" value="YD"/>
</dbReference>
<dbReference type="InterPro" id="IPR002909">
    <property type="entry name" value="IPT_dom"/>
</dbReference>
<dbReference type="Gene3D" id="2.60.120.380">
    <property type="match status" value="7"/>
</dbReference>